<evidence type="ECO:0000313" key="1">
    <source>
        <dbReference type="EMBL" id="NUB21548.1"/>
    </source>
</evidence>
<name>A0ABX2KXZ7_9PROT</name>
<evidence type="ECO:0000313" key="2">
    <source>
        <dbReference type="Proteomes" id="UP000639419"/>
    </source>
</evidence>
<dbReference type="EMBL" id="WHOR01000182">
    <property type="protein sequence ID" value="NUB21548.1"/>
    <property type="molecule type" value="Genomic_DNA"/>
</dbReference>
<keyword evidence="2" id="KW-1185">Reference proteome</keyword>
<accession>A0ABX2KXZ7</accession>
<dbReference type="Gene3D" id="3.90.550.10">
    <property type="entry name" value="Spore Coat Polysaccharide Biosynthesis Protein SpsA, Chain A"/>
    <property type="match status" value="1"/>
</dbReference>
<dbReference type="Proteomes" id="UP000639419">
    <property type="component" value="Unassembled WGS sequence"/>
</dbReference>
<dbReference type="InterPro" id="IPR029044">
    <property type="entry name" value="Nucleotide-diphossugar_trans"/>
</dbReference>
<dbReference type="SUPFAM" id="SSF53448">
    <property type="entry name" value="Nucleotide-diphospho-sugar transferases"/>
    <property type="match status" value="1"/>
</dbReference>
<organism evidence="1 2">
    <name type="scientific">Azospirillum formosense</name>
    <dbReference type="NCBI Taxonomy" id="861533"/>
    <lineage>
        <taxon>Bacteria</taxon>
        <taxon>Pseudomonadati</taxon>
        <taxon>Pseudomonadota</taxon>
        <taxon>Alphaproteobacteria</taxon>
        <taxon>Rhodospirillales</taxon>
        <taxon>Azospirillaceae</taxon>
        <taxon>Azospirillum</taxon>
    </lineage>
</organism>
<reference evidence="1 2" key="1">
    <citation type="submission" date="2019-10" db="EMBL/GenBank/DDBJ databases">
        <title>Genome sequence of Azospirillum formosense CC-Nfb-7.</title>
        <authorList>
            <person name="Ambrosini A."/>
            <person name="Sant'Anna F.H."/>
            <person name="Cassan F.D."/>
            <person name="Souza E.M."/>
            <person name="Passaglia L.M.P."/>
        </authorList>
    </citation>
    <scope>NUCLEOTIDE SEQUENCE [LARGE SCALE GENOMIC DNA]</scope>
    <source>
        <strain evidence="1 2">CC-NFb-7</strain>
    </source>
</reference>
<sequence length="844" mass="94793">MTAPGDEIVFVDYNTPDDLPTFVEAILDTLTERCRRMLRVIRVRPALHALFADRTGYATIESVARNVGLRRSNPRNRWILSTNTDMVFLHRDGSLSLSELAGGLPDGFYQVPRFEVPESLWESLDRRDPRLAIERFRWWGARFHLNELVHTDPITRFDGIGDFQLVLRSDLFAIHGFNEEMLAGWNVDMNLCHRLHRRYGRVDSLSDQVLAYHCGHTRLPTAIHRDDTVMNDPVRYIDCVVRDDLPEQAERWGLARHELEEFRAHAPPSGRLPAALEESLPAQDDPGREAWNDFTNFSARFRLRLDPDHALPYVADLLATAPPDAVLAYVGSHRGMFERTLRAWRALGHGEAVLVPEGGVIPDEFPGVEAVDALELDRRASLFLFEFALDDDWLAQDPCPCFEGIPEEGLRQLGLVYGLFIQQTERERQRLAAGRGTPRRFISVPAVNTFFGMRFGERVMFTHTMFSTRVRHGQVRRTGLAVRSDGAADETGRRLGAALGRAFPIDRQEVEIASGDLDLILAAEGPDVVEPHRCTAVALALLDVVGAAVPEPVRQERRRWIERGRPSRALRERIDPLIVSSSRPPEPPLLNKLCAAEDWEDVHWRAVAEEFTRDGLPFRASTYAYFKRSRGVWERTHMLYGMGQLGVIGYDARCAVVSRAPDGLGHFLSLRTAGVDVIDLQGHGAGWLARRRMRRADRMSILPNLDSPAADLAWPNCSWNAVLIPQNTLLAAGLRQADTLLRSTARRLAGGGVIACSVETALDNRGRRNCPAPGRIAAVMGILADRNGLVSCGGVDWSLSDATLDRIAVRGEDSERRPHLVTRDDHGHRTSSVWFLRKGEHPQR</sequence>
<gene>
    <name evidence="1" type="ORF">GBZ26_20455</name>
</gene>
<comment type="caution">
    <text evidence="1">The sequence shown here is derived from an EMBL/GenBank/DDBJ whole genome shotgun (WGS) entry which is preliminary data.</text>
</comment>
<proteinExistence type="predicted"/>
<protein>
    <submittedName>
        <fullName evidence="1">Uncharacterized protein</fullName>
    </submittedName>
</protein>